<feature type="compositionally biased region" description="Polar residues" evidence="1">
    <location>
        <begin position="48"/>
        <end position="64"/>
    </location>
</feature>
<dbReference type="OrthoDB" id="2507294at2759"/>
<evidence type="ECO:0000256" key="1">
    <source>
        <dbReference type="SAM" id="MobiDB-lite"/>
    </source>
</evidence>
<evidence type="ECO:0000313" key="2">
    <source>
        <dbReference type="EMBL" id="PLW25949.1"/>
    </source>
</evidence>
<proteinExistence type="predicted"/>
<protein>
    <submittedName>
        <fullName evidence="2">Uncharacterized protein</fullName>
    </submittedName>
</protein>
<gene>
    <name evidence="2" type="ORF">PCANC_28405</name>
</gene>
<feature type="compositionally biased region" description="Basic and acidic residues" evidence="1">
    <location>
        <begin position="86"/>
        <end position="103"/>
    </location>
</feature>
<feature type="region of interest" description="Disordered" evidence="1">
    <location>
        <begin position="27"/>
        <end position="110"/>
    </location>
</feature>
<dbReference type="EMBL" id="PGCJ01000575">
    <property type="protein sequence ID" value="PLW25949.1"/>
    <property type="molecule type" value="Genomic_DNA"/>
</dbReference>
<reference evidence="2 3" key="1">
    <citation type="submission" date="2017-11" db="EMBL/GenBank/DDBJ databases">
        <title>De novo assembly and phasing of dikaryotic genomes from two isolates of Puccinia coronata f. sp. avenae, the causal agent of oat crown rust.</title>
        <authorList>
            <person name="Miller M.E."/>
            <person name="Zhang Y."/>
            <person name="Omidvar V."/>
            <person name="Sperschneider J."/>
            <person name="Schwessinger B."/>
            <person name="Raley C."/>
            <person name="Palmer J.M."/>
            <person name="Garnica D."/>
            <person name="Upadhyaya N."/>
            <person name="Rathjen J."/>
            <person name="Taylor J.M."/>
            <person name="Park R.F."/>
            <person name="Dodds P.N."/>
            <person name="Hirsch C.D."/>
            <person name="Kianian S.F."/>
            <person name="Figueroa M."/>
        </authorList>
    </citation>
    <scope>NUCLEOTIDE SEQUENCE [LARGE SCALE GENOMIC DNA]</scope>
    <source>
        <strain evidence="2">12NC29</strain>
    </source>
</reference>
<dbReference type="Proteomes" id="UP000235388">
    <property type="component" value="Unassembled WGS sequence"/>
</dbReference>
<sequence>MSTRFVKMEISILGQMRSLEELIKNQVFTEAPEPTPTEQNHYGKGTQGWDNQKSGNPPASSIRMNNGAPPPSPPEVDNTNTPPKDSAPRDSGKPEVPRIKDWPKLNGEVV</sequence>
<organism evidence="2 3">
    <name type="scientific">Puccinia coronata f. sp. avenae</name>
    <dbReference type="NCBI Taxonomy" id="200324"/>
    <lineage>
        <taxon>Eukaryota</taxon>
        <taxon>Fungi</taxon>
        <taxon>Dikarya</taxon>
        <taxon>Basidiomycota</taxon>
        <taxon>Pucciniomycotina</taxon>
        <taxon>Pucciniomycetes</taxon>
        <taxon>Pucciniales</taxon>
        <taxon>Pucciniaceae</taxon>
        <taxon>Puccinia</taxon>
    </lineage>
</organism>
<evidence type="ECO:0000313" key="3">
    <source>
        <dbReference type="Proteomes" id="UP000235388"/>
    </source>
</evidence>
<dbReference type="AlphaFoldDB" id="A0A2N5TKD1"/>
<accession>A0A2N5TKD1</accession>
<comment type="caution">
    <text evidence="2">The sequence shown here is derived from an EMBL/GenBank/DDBJ whole genome shotgun (WGS) entry which is preliminary data.</text>
</comment>
<keyword evidence="3" id="KW-1185">Reference proteome</keyword>
<name>A0A2N5TKD1_9BASI</name>